<keyword evidence="5 7" id="KW-1133">Transmembrane helix</keyword>
<reference evidence="11" key="1">
    <citation type="submission" date="2016-10" db="EMBL/GenBank/DDBJ databases">
        <authorList>
            <person name="Varghese N."/>
            <person name="Submissions S."/>
        </authorList>
    </citation>
    <scope>NUCLEOTIDE SEQUENCE [LARGE SCALE GENOMIC DNA]</scope>
    <source>
        <strain evidence="11">DSM 21368</strain>
    </source>
</reference>
<dbReference type="RefSeq" id="WP_089773090.1">
    <property type="nucleotide sequence ID" value="NZ_FNTX01000001.1"/>
</dbReference>
<dbReference type="PANTHER" id="PTHR43005:SF1">
    <property type="entry name" value="SPERMIDINE_PUTRESCINE TRANSPORT SYSTEM PERMEASE PROTEIN"/>
    <property type="match status" value="1"/>
</dbReference>
<keyword evidence="11" id="KW-1185">Reference proteome</keyword>
<organism evidence="10 11">
    <name type="scientific">Ruania alba</name>
    <dbReference type="NCBI Taxonomy" id="648782"/>
    <lineage>
        <taxon>Bacteria</taxon>
        <taxon>Bacillati</taxon>
        <taxon>Actinomycetota</taxon>
        <taxon>Actinomycetes</taxon>
        <taxon>Micrococcales</taxon>
        <taxon>Ruaniaceae</taxon>
        <taxon>Ruania</taxon>
    </lineage>
</organism>
<evidence type="ECO:0000256" key="8">
    <source>
        <dbReference type="SAM" id="MobiDB-lite"/>
    </source>
</evidence>
<protein>
    <submittedName>
        <fullName evidence="10">Carbohydrate ABC transporter membrane protein 1, CUT1 family</fullName>
    </submittedName>
</protein>
<sequence length="314" mass="34768">MTNKVRPQRRDASGSTAHEPQRSARRISDLRFAWLLILPGVAMLLAVVLYPLVRSLSSAFFSESLLYPGREFVGLANIQAALGDDFLRLLWQTGIFTVGATVLPFVVGLGVALALNARLPGRSILRGAFLFPWLLPAVVVSFLWMWIFDASYGALNGLLEQLSLIDEPRAWLFDTATARGALIVAKSWNAFPWIMVMLLAALQTVPEDLHEAASLDGAGKVRRFWTVTWPHISGVAGIIILLEFIWNFQHFDLIFVMTGGGPAQTTQTLATALYDSAFRSYDLGQAGAIGILWMLVLLVLVVFYIRFSERKEAN</sequence>
<feature type="transmembrane region" description="Helical" evidence="7">
    <location>
        <begin position="32"/>
        <end position="53"/>
    </location>
</feature>
<feature type="transmembrane region" description="Helical" evidence="7">
    <location>
        <begin position="89"/>
        <end position="115"/>
    </location>
</feature>
<dbReference type="PANTHER" id="PTHR43005">
    <property type="entry name" value="BLR7065 PROTEIN"/>
    <property type="match status" value="1"/>
</dbReference>
<feature type="transmembrane region" description="Helical" evidence="7">
    <location>
        <begin position="227"/>
        <end position="248"/>
    </location>
</feature>
<dbReference type="EMBL" id="FNTX01000001">
    <property type="protein sequence ID" value="SEE19642.1"/>
    <property type="molecule type" value="Genomic_DNA"/>
</dbReference>
<keyword evidence="3" id="KW-1003">Cell membrane</keyword>
<dbReference type="STRING" id="648782.SAMN04488554_1770"/>
<dbReference type="Gene3D" id="1.10.3720.10">
    <property type="entry name" value="MetI-like"/>
    <property type="match status" value="1"/>
</dbReference>
<evidence type="ECO:0000256" key="2">
    <source>
        <dbReference type="ARBA" id="ARBA00022448"/>
    </source>
</evidence>
<gene>
    <name evidence="10" type="ORF">SAMN04488554_1770</name>
</gene>
<dbReference type="InterPro" id="IPR000515">
    <property type="entry name" value="MetI-like"/>
</dbReference>
<dbReference type="Proteomes" id="UP000199220">
    <property type="component" value="Unassembled WGS sequence"/>
</dbReference>
<proteinExistence type="inferred from homology"/>
<keyword evidence="2 7" id="KW-0813">Transport</keyword>
<feature type="transmembrane region" description="Helical" evidence="7">
    <location>
        <begin position="127"/>
        <end position="147"/>
    </location>
</feature>
<evidence type="ECO:0000313" key="11">
    <source>
        <dbReference type="Proteomes" id="UP000199220"/>
    </source>
</evidence>
<dbReference type="PROSITE" id="PS50928">
    <property type="entry name" value="ABC_TM1"/>
    <property type="match status" value="1"/>
</dbReference>
<evidence type="ECO:0000256" key="1">
    <source>
        <dbReference type="ARBA" id="ARBA00004651"/>
    </source>
</evidence>
<dbReference type="GO" id="GO:0005886">
    <property type="term" value="C:plasma membrane"/>
    <property type="evidence" value="ECO:0007669"/>
    <property type="project" value="UniProtKB-SubCell"/>
</dbReference>
<feature type="transmembrane region" description="Helical" evidence="7">
    <location>
        <begin position="190"/>
        <end position="206"/>
    </location>
</feature>
<evidence type="ECO:0000256" key="5">
    <source>
        <dbReference type="ARBA" id="ARBA00022989"/>
    </source>
</evidence>
<evidence type="ECO:0000256" key="3">
    <source>
        <dbReference type="ARBA" id="ARBA00022475"/>
    </source>
</evidence>
<comment type="similarity">
    <text evidence="7">Belongs to the binding-protein-dependent transport system permease family.</text>
</comment>
<feature type="domain" description="ABC transmembrane type-1" evidence="9">
    <location>
        <begin position="90"/>
        <end position="304"/>
    </location>
</feature>
<dbReference type="CDD" id="cd06261">
    <property type="entry name" value="TM_PBP2"/>
    <property type="match status" value="1"/>
</dbReference>
<accession>A0A1H5GVA9</accession>
<feature type="transmembrane region" description="Helical" evidence="7">
    <location>
        <begin position="283"/>
        <end position="305"/>
    </location>
</feature>
<dbReference type="Pfam" id="PF00528">
    <property type="entry name" value="BPD_transp_1"/>
    <property type="match status" value="1"/>
</dbReference>
<name>A0A1H5GVA9_9MICO</name>
<evidence type="ECO:0000313" key="10">
    <source>
        <dbReference type="EMBL" id="SEE19642.1"/>
    </source>
</evidence>
<dbReference type="GO" id="GO:0055085">
    <property type="term" value="P:transmembrane transport"/>
    <property type="evidence" value="ECO:0007669"/>
    <property type="project" value="InterPro"/>
</dbReference>
<evidence type="ECO:0000259" key="9">
    <source>
        <dbReference type="PROSITE" id="PS50928"/>
    </source>
</evidence>
<evidence type="ECO:0000256" key="4">
    <source>
        <dbReference type="ARBA" id="ARBA00022692"/>
    </source>
</evidence>
<comment type="subcellular location">
    <subcellularLocation>
        <location evidence="1 7">Cell membrane</location>
        <topology evidence="1 7">Multi-pass membrane protein</topology>
    </subcellularLocation>
</comment>
<keyword evidence="4 7" id="KW-0812">Transmembrane</keyword>
<keyword evidence="6 7" id="KW-0472">Membrane</keyword>
<evidence type="ECO:0000256" key="7">
    <source>
        <dbReference type="RuleBase" id="RU363032"/>
    </source>
</evidence>
<dbReference type="AlphaFoldDB" id="A0A1H5GVA9"/>
<evidence type="ECO:0000256" key="6">
    <source>
        <dbReference type="ARBA" id="ARBA00023136"/>
    </source>
</evidence>
<dbReference type="OrthoDB" id="34224at2"/>
<feature type="region of interest" description="Disordered" evidence="8">
    <location>
        <begin position="1"/>
        <end position="22"/>
    </location>
</feature>
<dbReference type="InterPro" id="IPR035906">
    <property type="entry name" value="MetI-like_sf"/>
</dbReference>
<dbReference type="SUPFAM" id="SSF161098">
    <property type="entry name" value="MetI-like"/>
    <property type="match status" value="1"/>
</dbReference>